<proteinExistence type="predicted"/>
<dbReference type="Pfam" id="PF01814">
    <property type="entry name" value="Hemerythrin"/>
    <property type="match status" value="1"/>
</dbReference>
<dbReference type="AlphaFoldDB" id="A0A2G6KFE6"/>
<protein>
    <submittedName>
        <fullName evidence="2">Histidine kinase</fullName>
    </submittedName>
</protein>
<dbReference type="Pfam" id="PF13596">
    <property type="entry name" value="PAS_10"/>
    <property type="match status" value="1"/>
</dbReference>
<evidence type="ECO:0000259" key="1">
    <source>
        <dbReference type="Pfam" id="PF01814"/>
    </source>
</evidence>
<evidence type="ECO:0000313" key="3">
    <source>
        <dbReference type="Proteomes" id="UP000230914"/>
    </source>
</evidence>
<dbReference type="SUPFAM" id="SSF55785">
    <property type="entry name" value="PYP-like sensor domain (PAS domain)"/>
    <property type="match status" value="1"/>
</dbReference>
<dbReference type="Gene3D" id="1.20.120.520">
    <property type="entry name" value="nmb1532 protein domain like"/>
    <property type="match status" value="1"/>
</dbReference>
<keyword evidence="2" id="KW-0418">Kinase</keyword>
<dbReference type="PANTHER" id="PTHR39966:SF3">
    <property type="entry name" value="DUF438 DOMAIN-CONTAINING PROTEIN"/>
    <property type="match status" value="1"/>
</dbReference>
<dbReference type="InterPro" id="IPR035965">
    <property type="entry name" value="PAS-like_dom_sf"/>
</dbReference>
<comment type="caution">
    <text evidence="2">The sequence shown here is derived from an EMBL/GenBank/DDBJ whole genome shotgun (WGS) entry which is preliminary data.</text>
</comment>
<evidence type="ECO:0000313" key="2">
    <source>
        <dbReference type="EMBL" id="PIE34396.1"/>
    </source>
</evidence>
<gene>
    <name evidence="2" type="ORF">CSA55_01100</name>
</gene>
<keyword evidence="2" id="KW-0808">Transferase</keyword>
<dbReference type="GO" id="GO:0005886">
    <property type="term" value="C:plasma membrane"/>
    <property type="evidence" value="ECO:0007669"/>
    <property type="project" value="TreeGrafter"/>
</dbReference>
<dbReference type="Proteomes" id="UP000230914">
    <property type="component" value="Unassembled WGS sequence"/>
</dbReference>
<organism evidence="2 3">
    <name type="scientific">Ilumatobacter coccineus</name>
    <dbReference type="NCBI Taxonomy" id="467094"/>
    <lineage>
        <taxon>Bacteria</taxon>
        <taxon>Bacillati</taxon>
        <taxon>Actinomycetota</taxon>
        <taxon>Acidimicrobiia</taxon>
        <taxon>Acidimicrobiales</taxon>
        <taxon>Ilumatobacteraceae</taxon>
        <taxon>Ilumatobacter</taxon>
    </lineage>
</organism>
<reference evidence="2 3" key="1">
    <citation type="submission" date="2017-10" db="EMBL/GenBank/DDBJ databases">
        <title>Novel microbial diversity and functional potential in the marine mammal oral microbiome.</title>
        <authorList>
            <person name="Dudek N.K."/>
            <person name="Sun C.L."/>
            <person name="Burstein D."/>
            <person name="Kantor R.S."/>
            <person name="Aliaga Goltsman D.S."/>
            <person name="Bik E.M."/>
            <person name="Thomas B.C."/>
            <person name="Banfield J.F."/>
            <person name="Relman D.A."/>
        </authorList>
    </citation>
    <scope>NUCLEOTIDE SEQUENCE [LARGE SCALE GENOMIC DNA]</scope>
    <source>
        <strain evidence="2">DOLJORAL78_61_10</strain>
    </source>
</reference>
<name>A0A2G6KFE6_9ACTN</name>
<dbReference type="PANTHER" id="PTHR39966">
    <property type="entry name" value="BLL2471 PROTEIN-RELATED"/>
    <property type="match status" value="1"/>
</dbReference>
<dbReference type="GO" id="GO:0016301">
    <property type="term" value="F:kinase activity"/>
    <property type="evidence" value="ECO:0007669"/>
    <property type="project" value="UniProtKB-KW"/>
</dbReference>
<accession>A0A2G6KFE6</accession>
<dbReference type="InterPro" id="IPR012312">
    <property type="entry name" value="Hemerythrin-like"/>
</dbReference>
<feature type="domain" description="Hemerythrin-like" evidence="1">
    <location>
        <begin position="88"/>
        <end position="212"/>
    </location>
</feature>
<dbReference type="Gene3D" id="3.30.450.20">
    <property type="entry name" value="PAS domain"/>
    <property type="match status" value="1"/>
</dbReference>
<dbReference type="EMBL" id="PDSL01000020">
    <property type="protein sequence ID" value="PIE34396.1"/>
    <property type="molecule type" value="Genomic_DNA"/>
</dbReference>
<sequence length="415" mass="46975">MTDKKTLLRQIMTSLAHGDTDTADAQIATFMDTVSEINADDVTEVAQSLDTAGVFTDASHHTLIEQRVFGIIDSKIPVLDLSTFPEGHPVHTFLAENTVIKELCQRAQELVADPNSFDALYSDWAMLASQFAQLDIHYLRKENQLFPALEKRGFSHPSTIMWTVHDVIRGMAKTYAHAVEAKDKDAAYPALDELQRGAFEMTVKEEKILFPKSSQLLSQNDWIEIRGGEDEIGWCYIDKPILWNPTWTHPSEAGSETPEMSGAPAAPQVFNPDEATRTSVGGINLEVGNITPEQINLIFKFMPFDVTFVDEFDEVRYYNKGDERVFPRSPGIIGRQVRYCHPPKSVHVVEEIIDAFKKGERDEASFWINFRDAFVYIQYFALRNHAGHYKGVIEITQDASTVRGLEGEQRLLDWE</sequence>